<sequence length="76" mass="8962">MVKVQSLAEVSILFSLVQVTGMKNQNIVSIKSKSLEEGKKKKEKKRTRTFEFEFSTWRFIKYSDGFFPWHQACLQN</sequence>
<reference evidence="1 2" key="1">
    <citation type="journal article" date="2018" name="Nat. Ecol. Evol.">
        <title>Pezizomycetes genomes reveal the molecular basis of ectomycorrhizal truffle lifestyle.</title>
        <authorList>
            <person name="Murat C."/>
            <person name="Payen T."/>
            <person name="Noel B."/>
            <person name="Kuo A."/>
            <person name="Morin E."/>
            <person name="Chen J."/>
            <person name="Kohler A."/>
            <person name="Krizsan K."/>
            <person name="Balestrini R."/>
            <person name="Da Silva C."/>
            <person name="Montanini B."/>
            <person name="Hainaut M."/>
            <person name="Levati E."/>
            <person name="Barry K.W."/>
            <person name="Belfiori B."/>
            <person name="Cichocki N."/>
            <person name="Clum A."/>
            <person name="Dockter R.B."/>
            <person name="Fauchery L."/>
            <person name="Guy J."/>
            <person name="Iotti M."/>
            <person name="Le Tacon F."/>
            <person name="Lindquist E.A."/>
            <person name="Lipzen A."/>
            <person name="Malagnac F."/>
            <person name="Mello A."/>
            <person name="Molinier V."/>
            <person name="Miyauchi S."/>
            <person name="Poulain J."/>
            <person name="Riccioni C."/>
            <person name="Rubini A."/>
            <person name="Sitrit Y."/>
            <person name="Splivallo R."/>
            <person name="Traeger S."/>
            <person name="Wang M."/>
            <person name="Zifcakova L."/>
            <person name="Wipf D."/>
            <person name="Zambonelli A."/>
            <person name="Paolocci F."/>
            <person name="Nowrousian M."/>
            <person name="Ottonello S."/>
            <person name="Baldrian P."/>
            <person name="Spatafora J.W."/>
            <person name="Henrissat B."/>
            <person name="Nagy L.G."/>
            <person name="Aury J.M."/>
            <person name="Wincker P."/>
            <person name="Grigoriev I.V."/>
            <person name="Bonfante P."/>
            <person name="Martin F.M."/>
        </authorList>
    </citation>
    <scope>NUCLEOTIDE SEQUENCE [LARGE SCALE GENOMIC DNA]</scope>
    <source>
        <strain evidence="1 2">120613-1</strain>
    </source>
</reference>
<gene>
    <name evidence="1" type="ORF">L873DRAFT_853383</name>
</gene>
<dbReference type="EMBL" id="ML120383">
    <property type="protein sequence ID" value="RPB00059.1"/>
    <property type="molecule type" value="Genomic_DNA"/>
</dbReference>
<dbReference type="AlphaFoldDB" id="A0A3N4JSR7"/>
<protein>
    <submittedName>
        <fullName evidence="1">Uncharacterized protein</fullName>
    </submittedName>
</protein>
<dbReference type="Proteomes" id="UP000276215">
    <property type="component" value="Unassembled WGS sequence"/>
</dbReference>
<name>A0A3N4JSR7_9PEZI</name>
<proteinExistence type="predicted"/>
<organism evidence="1 2">
    <name type="scientific">Choiromyces venosus 120613-1</name>
    <dbReference type="NCBI Taxonomy" id="1336337"/>
    <lineage>
        <taxon>Eukaryota</taxon>
        <taxon>Fungi</taxon>
        <taxon>Dikarya</taxon>
        <taxon>Ascomycota</taxon>
        <taxon>Pezizomycotina</taxon>
        <taxon>Pezizomycetes</taxon>
        <taxon>Pezizales</taxon>
        <taxon>Tuberaceae</taxon>
        <taxon>Choiromyces</taxon>
    </lineage>
</organism>
<keyword evidence="2" id="KW-1185">Reference proteome</keyword>
<evidence type="ECO:0000313" key="2">
    <source>
        <dbReference type="Proteomes" id="UP000276215"/>
    </source>
</evidence>
<accession>A0A3N4JSR7</accession>
<evidence type="ECO:0000313" key="1">
    <source>
        <dbReference type="EMBL" id="RPB00059.1"/>
    </source>
</evidence>